<dbReference type="AlphaFoldDB" id="A0A0E9QFJ4"/>
<protein>
    <submittedName>
        <fullName evidence="1">Uncharacterized protein</fullName>
    </submittedName>
</protein>
<name>A0A0E9QFJ4_ANGAN</name>
<dbReference type="EMBL" id="GBXM01093013">
    <property type="protein sequence ID" value="JAH15564.1"/>
    <property type="molecule type" value="Transcribed_RNA"/>
</dbReference>
<accession>A0A0E9QFJ4</accession>
<proteinExistence type="predicted"/>
<reference evidence="1" key="2">
    <citation type="journal article" date="2015" name="Fish Shellfish Immunol.">
        <title>Early steps in the European eel (Anguilla anguilla)-Vibrio vulnificus interaction in the gills: Role of the RtxA13 toxin.</title>
        <authorList>
            <person name="Callol A."/>
            <person name="Pajuelo D."/>
            <person name="Ebbesson L."/>
            <person name="Teles M."/>
            <person name="MacKenzie S."/>
            <person name="Amaro C."/>
        </authorList>
    </citation>
    <scope>NUCLEOTIDE SEQUENCE</scope>
</reference>
<reference evidence="1" key="1">
    <citation type="submission" date="2014-11" db="EMBL/GenBank/DDBJ databases">
        <authorList>
            <person name="Amaro Gonzalez C."/>
        </authorList>
    </citation>
    <scope>NUCLEOTIDE SEQUENCE</scope>
</reference>
<sequence>MMTVLAESGVIESFFLSINLTA</sequence>
<evidence type="ECO:0000313" key="1">
    <source>
        <dbReference type="EMBL" id="JAH15564.1"/>
    </source>
</evidence>
<organism evidence="1">
    <name type="scientific">Anguilla anguilla</name>
    <name type="common">European freshwater eel</name>
    <name type="synonym">Muraena anguilla</name>
    <dbReference type="NCBI Taxonomy" id="7936"/>
    <lineage>
        <taxon>Eukaryota</taxon>
        <taxon>Metazoa</taxon>
        <taxon>Chordata</taxon>
        <taxon>Craniata</taxon>
        <taxon>Vertebrata</taxon>
        <taxon>Euteleostomi</taxon>
        <taxon>Actinopterygii</taxon>
        <taxon>Neopterygii</taxon>
        <taxon>Teleostei</taxon>
        <taxon>Anguilliformes</taxon>
        <taxon>Anguillidae</taxon>
        <taxon>Anguilla</taxon>
    </lineage>
</organism>